<sequence>MIDLKGYIPNVVRGVSVYFGEDAVVSVCEKLKVDLIVRAHQMMLNGYGFFCKRKLLTVFSAPRYYPEKNNKGAILKIEKNLKIGFFLLNPVTQTTRGESRFRNDYASKDDDSNYVSRESQPESVVATPASITGTSAASQASSASNSAPQTPTTDYNVSPDSGAFLQKK</sequence>
<dbReference type="AlphaFoldDB" id="A0A914QB53"/>
<name>A0A914QB53_9BILA</name>
<protein>
    <submittedName>
        <fullName evidence="3">Serine/threonine specific protein phosphatases domain-containing protein</fullName>
    </submittedName>
</protein>
<dbReference type="PANTHER" id="PTHR11668">
    <property type="entry name" value="SERINE/THREONINE PROTEIN PHOSPHATASE"/>
    <property type="match status" value="1"/>
</dbReference>
<dbReference type="GO" id="GO:0004722">
    <property type="term" value="F:protein serine/threonine phosphatase activity"/>
    <property type="evidence" value="ECO:0007669"/>
    <property type="project" value="TreeGrafter"/>
</dbReference>
<dbReference type="InterPro" id="IPR006186">
    <property type="entry name" value="Ser/Thr-sp_prot-phosphatase"/>
</dbReference>
<dbReference type="PRINTS" id="PR00114">
    <property type="entry name" value="STPHPHTASE"/>
</dbReference>
<evidence type="ECO:0000256" key="1">
    <source>
        <dbReference type="SAM" id="MobiDB-lite"/>
    </source>
</evidence>
<dbReference type="InterPro" id="IPR029052">
    <property type="entry name" value="Metallo-depent_PP-like"/>
</dbReference>
<evidence type="ECO:0000313" key="3">
    <source>
        <dbReference type="WBParaSite" id="PDA_v2.g244.t1"/>
    </source>
</evidence>
<dbReference type="PANTHER" id="PTHR11668:SF491">
    <property type="entry name" value="SERINE_THREONINE-PROTEIN PHOSPHATASE"/>
    <property type="match status" value="1"/>
</dbReference>
<evidence type="ECO:0000313" key="2">
    <source>
        <dbReference type="Proteomes" id="UP000887578"/>
    </source>
</evidence>
<keyword evidence="2" id="KW-1185">Reference proteome</keyword>
<proteinExistence type="predicted"/>
<reference evidence="3" key="1">
    <citation type="submission" date="2022-11" db="UniProtKB">
        <authorList>
            <consortium name="WormBaseParasite"/>
        </authorList>
    </citation>
    <scope>IDENTIFICATION</scope>
</reference>
<dbReference type="InterPro" id="IPR050341">
    <property type="entry name" value="PP1_catalytic_subunit"/>
</dbReference>
<feature type="compositionally biased region" description="Polar residues" evidence="1">
    <location>
        <begin position="113"/>
        <end position="122"/>
    </location>
</feature>
<dbReference type="Proteomes" id="UP000887578">
    <property type="component" value="Unplaced"/>
</dbReference>
<feature type="compositionally biased region" description="Basic and acidic residues" evidence="1">
    <location>
        <begin position="98"/>
        <end position="111"/>
    </location>
</feature>
<feature type="compositionally biased region" description="Low complexity" evidence="1">
    <location>
        <begin position="129"/>
        <end position="153"/>
    </location>
</feature>
<dbReference type="GO" id="GO:0005737">
    <property type="term" value="C:cytoplasm"/>
    <property type="evidence" value="ECO:0007669"/>
    <property type="project" value="TreeGrafter"/>
</dbReference>
<dbReference type="Gene3D" id="3.60.21.10">
    <property type="match status" value="1"/>
</dbReference>
<organism evidence="2 3">
    <name type="scientific">Panagrolaimus davidi</name>
    <dbReference type="NCBI Taxonomy" id="227884"/>
    <lineage>
        <taxon>Eukaryota</taxon>
        <taxon>Metazoa</taxon>
        <taxon>Ecdysozoa</taxon>
        <taxon>Nematoda</taxon>
        <taxon>Chromadorea</taxon>
        <taxon>Rhabditida</taxon>
        <taxon>Tylenchina</taxon>
        <taxon>Panagrolaimomorpha</taxon>
        <taxon>Panagrolaimoidea</taxon>
        <taxon>Panagrolaimidae</taxon>
        <taxon>Panagrolaimus</taxon>
    </lineage>
</organism>
<feature type="region of interest" description="Disordered" evidence="1">
    <location>
        <begin position="98"/>
        <end position="168"/>
    </location>
</feature>
<dbReference type="SUPFAM" id="SSF56300">
    <property type="entry name" value="Metallo-dependent phosphatases"/>
    <property type="match status" value="1"/>
</dbReference>
<accession>A0A914QB53</accession>
<dbReference type="GO" id="GO:0005634">
    <property type="term" value="C:nucleus"/>
    <property type="evidence" value="ECO:0007669"/>
    <property type="project" value="TreeGrafter"/>
</dbReference>
<dbReference type="WBParaSite" id="PDA_v2.g244.t1">
    <property type="protein sequence ID" value="PDA_v2.g244.t1"/>
    <property type="gene ID" value="PDA_v2.g244"/>
</dbReference>